<dbReference type="GeneTree" id="ENSGT00940000177278"/>
<dbReference type="PANTHER" id="PTHR45784:SF3">
    <property type="entry name" value="C-TYPE LECTIN DOMAIN FAMILY 4 MEMBER K-LIKE-RELATED"/>
    <property type="match status" value="1"/>
</dbReference>
<dbReference type="AlphaFoldDB" id="A0A8C9XCV8"/>
<dbReference type="Proteomes" id="UP000694568">
    <property type="component" value="Unplaced"/>
</dbReference>
<dbReference type="PROSITE" id="PS50041">
    <property type="entry name" value="C_TYPE_LECTIN_2"/>
    <property type="match status" value="1"/>
</dbReference>
<reference evidence="2" key="1">
    <citation type="submission" date="2025-08" db="UniProtKB">
        <authorList>
            <consortium name="Ensembl"/>
        </authorList>
    </citation>
    <scope>IDENTIFICATION</scope>
</reference>
<dbReference type="InterPro" id="IPR001304">
    <property type="entry name" value="C-type_lectin-like"/>
</dbReference>
<proteinExistence type="predicted"/>
<dbReference type="Pfam" id="PF00059">
    <property type="entry name" value="Lectin_C"/>
    <property type="match status" value="1"/>
</dbReference>
<sequence length="140" mass="16417">MFLVTAPSSGRSSSDYQRRYRSRFLNTLDTKTTDDHAKTWLDAQSYCRDNHTDLISGVKQLKDFKKQYPNDVNQIFWIGLFRDCWSWSDGSSFSFRLWEQDPKKTCAMTTSDGKWSSDDCNNKKPFFCYNGEKAFATFFC</sequence>
<dbReference type="SUPFAM" id="SSF56436">
    <property type="entry name" value="C-type lectin-like"/>
    <property type="match status" value="1"/>
</dbReference>
<dbReference type="InterPro" id="IPR016186">
    <property type="entry name" value="C-type_lectin-like/link_sf"/>
</dbReference>
<evidence type="ECO:0000313" key="3">
    <source>
        <dbReference type="Proteomes" id="UP000694568"/>
    </source>
</evidence>
<reference evidence="2" key="2">
    <citation type="submission" date="2025-09" db="UniProtKB">
        <authorList>
            <consortium name="Ensembl"/>
        </authorList>
    </citation>
    <scope>IDENTIFICATION</scope>
</reference>
<dbReference type="Ensembl" id="ENSSLUT00000007217.1">
    <property type="protein sequence ID" value="ENSSLUP00000007033.1"/>
    <property type="gene ID" value="ENSSLUG00000003164.1"/>
</dbReference>
<dbReference type="InterPro" id="IPR016187">
    <property type="entry name" value="CTDL_fold"/>
</dbReference>
<name>A0A8C9XCV8_SANLU</name>
<evidence type="ECO:0000259" key="1">
    <source>
        <dbReference type="PROSITE" id="PS50041"/>
    </source>
</evidence>
<protein>
    <recommendedName>
        <fullName evidence="1">C-type lectin domain-containing protein</fullName>
    </recommendedName>
</protein>
<dbReference type="PANTHER" id="PTHR45784">
    <property type="entry name" value="C-TYPE LECTIN DOMAIN FAMILY 20 MEMBER A-RELATED"/>
    <property type="match status" value="1"/>
</dbReference>
<accession>A0A8C9XCV8</accession>
<organism evidence="2 3">
    <name type="scientific">Sander lucioperca</name>
    <name type="common">Pike-perch</name>
    <name type="synonym">Perca lucioperca</name>
    <dbReference type="NCBI Taxonomy" id="283035"/>
    <lineage>
        <taxon>Eukaryota</taxon>
        <taxon>Metazoa</taxon>
        <taxon>Chordata</taxon>
        <taxon>Craniata</taxon>
        <taxon>Vertebrata</taxon>
        <taxon>Euteleostomi</taxon>
        <taxon>Actinopterygii</taxon>
        <taxon>Neopterygii</taxon>
        <taxon>Teleostei</taxon>
        <taxon>Neoteleostei</taxon>
        <taxon>Acanthomorphata</taxon>
        <taxon>Eupercaria</taxon>
        <taxon>Perciformes</taxon>
        <taxon>Percoidei</taxon>
        <taxon>Percidae</taxon>
        <taxon>Luciopercinae</taxon>
        <taxon>Sander</taxon>
    </lineage>
</organism>
<evidence type="ECO:0000313" key="2">
    <source>
        <dbReference type="Ensembl" id="ENSSLUP00000007033.1"/>
    </source>
</evidence>
<keyword evidence="3" id="KW-1185">Reference proteome</keyword>
<dbReference type="Gene3D" id="3.10.100.10">
    <property type="entry name" value="Mannose-Binding Protein A, subunit A"/>
    <property type="match status" value="1"/>
</dbReference>
<feature type="domain" description="C-type lectin" evidence="1">
    <location>
        <begin position="38"/>
        <end position="129"/>
    </location>
</feature>
<dbReference type="SMART" id="SM00034">
    <property type="entry name" value="CLECT"/>
    <property type="match status" value="1"/>
</dbReference>